<name>S7ZA96_PENO1</name>
<dbReference type="PANTHER" id="PTHR19136:SF81">
    <property type="entry name" value="MOLYBDENUM COFACTOR GUANYLYLTRANSFERASE"/>
    <property type="match status" value="1"/>
</dbReference>
<evidence type="ECO:0000313" key="3">
    <source>
        <dbReference type="EMBL" id="EPS27520.1"/>
    </source>
</evidence>
<proteinExistence type="predicted"/>
<dbReference type="OrthoDB" id="20872at2759"/>
<protein>
    <recommendedName>
        <fullName evidence="2">MobA-like NTP transferase domain-containing protein</fullName>
    </recommendedName>
</protein>
<dbReference type="SUPFAM" id="SSF53448">
    <property type="entry name" value="Nucleotide-diphospho-sugar transferases"/>
    <property type="match status" value="1"/>
</dbReference>
<keyword evidence="4" id="KW-1185">Reference proteome</keyword>
<dbReference type="Proteomes" id="UP000019376">
    <property type="component" value="Unassembled WGS sequence"/>
</dbReference>
<dbReference type="InterPro" id="IPR025877">
    <property type="entry name" value="MobA-like_NTP_Trfase"/>
</dbReference>
<dbReference type="PANTHER" id="PTHR19136">
    <property type="entry name" value="MOLYBDENUM COFACTOR GUANYLYLTRANSFERASE"/>
    <property type="match status" value="1"/>
</dbReference>
<reference evidence="3 4" key="1">
    <citation type="journal article" date="2013" name="PLoS ONE">
        <title>Genomic and secretomic analyses reveal unique features of the lignocellulolytic enzyme system of Penicillium decumbens.</title>
        <authorList>
            <person name="Liu G."/>
            <person name="Zhang L."/>
            <person name="Wei X."/>
            <person name="Zou G."/>
            <person name="Qin Y."/>
            <person name="Ma L."/>
            <person name="Li J."/>
            <person name="Zheng H."/>
            <person name="Wang S."/>
            <person name="Wang C."/>
            <person name="Xun L."/>
            <person name="Zhao G.-P."/>
            <person name="Zhou Z."/>
            <person name="Qu Y."/>
        </authorList>
    </citation>
    <scope>NUCLEOTIDE SEQUENCE [LARGE SCALE GENOMIC DNA]</scope>
    <source>
        <strain evidence="4">114-2 / CGMCC 5302</strain>
    </source>
</reference>
<dbReference type="GO" id="GO:0016779">
    <property type="term" value="F:nucleotidyltransferase activity"/>
    <property type="evidence" value="ECO:0007669"/>
    <property type="project" value="TreeGrafter"/>
</dbReference>
<accession>S7ZA96</accession>
<dbReference type="Pfam" id="PF12804">
    <property type="entry name" value="NTP_transf_3"/>
    <property type="match status" value="1"/>
</dbReference>
<keyword evidence="1" id="KW-0808">Transferase</keyword>
<dbReference type="Gene3D" id="3.90.550.10">
    <property type="entry name" value="Spore Coat Polysaccharide Biosynthesis Protein SpsA, Chain A"/>
    <property type="match status" value="1"/>
</dbReference>
<evidence type="ECO:0000256" key="1">
    <source>
        <dbReference type="ARBA" id="ARBA00022679"/>
    </source>
</evidence>
<dbReference type="AlphaFoldDB" id="S7ZA96"/>
<gene>
    <name evidence="3" type="ORF">PDE_02463</name>
</gene>
<organism evidence="3 4">
    <name type="scientific">Penicillium oxalicum (strain 114-2 / CGMCC 5302)</name>
    <name type="common">Penicillium decumbens</name>
    <dbReference type="NCBI Taxonomy" id="933388"/>
    <lineage>
        <taxon>Eukaryota</taxon>
        <taxon>Fungi</taxon>
        <taxon>Dikarya</taxon>
        <taxon>Ascomycota</taxon>
        <taxon>Pezizomycotina</taxon>
        <taxon>Eurotiomycetes</taxon>
        <taxon>Eurotiomycetidae</taxon>
        <taxon>Eurotiales</taxon>
        <taxon>Aspergillaceae</taxon>
        <taxon>Penicillium</taxon>
    </lineage>
</organism>
<dbReference type="InterPro" id="IPR029044">
    <property type="entry name" value="Nucleotide-diphossugar_trans"/>
</dbReference>
<evidence type="ECO:0000313" key="4">
    <source>
        <dbReference type="Proteomes" id="UP000019376"/>
    </source>
</evidence>
<feature type="domain" description="MobA-like NTP transferase" evidence="2">
    <location>
        <begin position="11"/>
        <end position="191"/>
    </location>
</feature>
<evidence type="ECO:0000259" key="2">
    <source>
        <dbReference type="Pfam" id="PF12804"/>
    </source>
</evidence>
<dbReference type="HOGENOM" id="CLU_055597_3_0_1"/>
<dbReference type="EMBL" id="KB644410">
    <property type="protein sequence ID" value="EPS27520.1"/>
    <property type="molecule type" value="Genomic_DNA"/>
</dbReference>
<dbReference type="eggNOG" id="ENOG502SR1X">
    <property type="taxonomic scope" value="Eukaryota"/>
</dbReference>
<sequence>MQNATGPIKPLLLAGGHSSRMGTRKELLVLPDGTPLFIRMISLLHNTKPFPHLQDTHAPHVYISLRDHDKLNALCTHHTVTKIDSHNFTLNLQGREPPILVRVLYDVDLAHSKNLEIGPAGGLLRAYQDDPEASWMVVACDYPFMGEEGLAQLWGAFNGDLTVFYNADGFSEPLLGVWTPVALRELSRAVAEGITSPNYIVRRLKSELVRPKVEKWLMNANTPEEWGEVLRGG</sequence>
<dbReference type="PhylomeDB" id="S7ZA96"/>